<dbReference type="RefSeq" id="WP_068616683.1">
    <property type="nucleotide sequence ID" value="NZ_CP016268.1"/>
</dbReference>
<reference evidence="1 2" key="1">
    <citation type="submission" date="2016-06" db="EMBL/GenBank/DDBJ databases">
        <title>Complete genome sequence of a deep-branching marine Gamma Proteobacterium Woeseia oceani type strain XK5.</title>
        <authorList>
            <person name="Mu D."/>
            <person name="Du Z."/>
        </authorList>
    </citation>
    <scope>NUCLEOTIDE SEQUENCE [LARGE SCALE GENOMIC DNA]</scope>
    <source>
        <strain evidence="1 2">XK5</strain>
    </source>
</reference>
<evidence type="ECO:0000313" key="1">
    <source>
        <dbReference type="EMBL" id="ANO51911.1"/>
    </source>
</evidence>
<protein>
    <submittedName>
        <fullName evidence="1">Uncharacterized protein</fullName>
    </submittedName>
</protein>
<proteinExistence type="predicted"/>
<dbReference type="EMBL" id="CP016268">
    <property type="protein sequence ID" value="ANO51911.1"/>
    <property type="molecule type" value="Genomic_DNA"/>
</dbReference>
<name>A0A193LHH2_9GAMM</name>
<accession>A0A193LHH2</accession>
<sequence>MRNNKPNLQVNGATRRVGVMSVLFALALLSINSSAHQFKHVVGDVSSVCAVCMQLGRDDQAVAGASIVVEQATQFIDPELVRQASITAPFLPAYRSRAPPSI</sequence>
<keyword evidence="2" id="KW-1185">Reference proteome</keyword>
<organism evidence="1 2">
    <name type="scientific">Woeseia oceani</name>
    <dbReference type="NCBI Taxonomy" id="1548547"/>
    <lineage>
        <taxon>Bacteria</taxon>
        <taxon>Pseudomonadati</taxon>
        <taxon>Pseudomonadota</taxon>
        <taxon>Gammaproteobacteria</taxon>
        <taxon>Woeseiales</taxon>
        <taxon>Woeseiaceae</taxon>
        <taxon>Woeseia</taxon>
    </lineage>
</organism>
<dbReference type="Proteomes" id="UP000092695">
    <property type="component" value="Chromosome"/>
</dbReference>
<dbReference type="KEGG" id="woc:BA177_12480"/>
<evidence type="ECO:0000313" key="2">
    <source>
        <dbReference type="Proteomes" id="UP000092695"/>
    </source>
</evidence>
<dbReference type="AlphaFoldDB" id="A0A193LHH2"/>
<gene>
    <name evidence="1" type="ORF">BA177_12480</name>
</gene>